<dbReference type="AlphaFoldDB" id="A0A024UL13"/>
<dbReference type="Pfam" id="PF01363">
    <property type="entry name" value="FYVE"/>
    <property type="match status" value="1"/>
</dbReference>
<feature type="compositionally biased region" description="Basic and acidic residues" evidence="5">
    <location>
        <begin position="372"/>
        <end position="381"/>
    </location>
</feature>
<name>A0A024UL13_9STRA</name>
<accession>A0A024UL13</accession>
<evidence type="ECO:0000313" key="7">
    <source>
        <dbReference type="EMBL" id="ETW06974.1"/>
    </source>
</evidence>
<feature type="region of interest" description="Disordered" evidence="5">
    <location>
        <begin position="408"/>
        <end position="431"/>
    </location>
</feature>
<evidence type="ECO:0000256" key="4">
    <source>
        <dbReference type="PROSITE-ProRule" id="PRU00091"/>
    </source>
</evidence>
<evidence type="ECO:0000259" key="6">
    <source>
        <dbReference type="PROSITE" id="PS50178"/>
    </source>
</evidence>
<dbReference type="SUPFAM" id="SSF57903">
    <property type="entry name" value="FYVE/PHD zinc finger"/>
    <property type="match status" value="1"/>
</dbReference>
<dbReference type="InterPro" id="IPR023393">
    <property type="entry name" value="START-like_dom_sf"/>
</dbReference>
<dbReference type="RefSeq" id="XP_008865049.1">
    <property type="nucleotide sequence ID" value="XM_008866827.1"/>
</dbReference>
<gene>
    <name evidence="7" type="ORF">H310_03077</name>
</gene>
<evidence type="ECO:0000256" key="3">
    <source>
        <dbReference type="ARBA" id="ARBA00022833"/>
    </source>
</evidence>
<dbReference type="InterPro" id="IPR017455">
    <property type="entry name" value="Znf_FYVE-rel"/>
</dbReference>
<dbReference type="CDD" id="cd00065">
    <property type="entry name" value="FYVE_like_SF"/>
    <property type="match status" value="1"/>
</dbReference>
<evidence type="ECO:0000256" key="5">
    <source>
        <dbReference type="SAM" id="MobiDB-lite"/>
    </source>
</evidence>
<dbReference type="Gene3D" id="3.30.40.10">
    <property type="entry name" value="Zinc/RING finger domain, C3HC4 (zinc finger)"/>
    <property type="match status" value="1"/>
</dbReference>
<proteinExistence type="predicted"/>
<dbReference type="SMART" id="SM00064">
    <property type="entry name" value="FYVE"/>
    <property type="match status" value="1"/>
</dbReference>
<dbReference type="GO" id="GO:0008270">
    <property type="term" value="F:zinc ion binding"/>
    <property type="evidence" value="ECO:0007669"/>
    <property type="project" value="UniProtKB-KW"/>
</dbReference>
<dbReference type="InterPro" id="IPR011011">
    <property type="entry name" value="Znf_FYVE_PHD"/>
</dbReference>
<organism evidence="7">
    <name type="scientific">Aphanomyces invadans</name>
    <dbReference type="NCBI Taxonomy" id="157072"/>
    <lineage>
        <taxon>Eukaryota</taxon>
        <taxon>Sar</taxon>
        <taxon>Stramenopiles</taxon>
        <taxon>Oomycota</taxon>
        <taxon>Saprolegniomycetes</taxon>
        <taxon>Saprolegniales</taxon>
        <taxon>Verrucalvaceae</taxon>
        <taxon>Aphanomyces</taxon>
    </lineage>
</organism>
<sequence>MARPKLPLPADFFRCPMLSSDEETEFLRKASANAADLVAHSILDGTGPLQWTLESNMSDIHIYTANDPTLPSHVLCYAGVVEIQASVNEVASLFQTHTTDEYKEFRRRFASDLLDGHNLYTLVRPTDEHPLKAVNIKWTVNEMPGSGLLKNRDWCFLESMYEFEQDGRRGWVRAVYSTELGCCPDFESTLGVVRGTFFRSGHVFSESDRPGYIRATHLFQASMNGGFQKGLVPSWEIKAGVRRRIRGISDIQTFVRETRLNQGPLIDTCDLVAKSARARCHLCNKKFGPLIRKARCRKCGEVVCHSCSSLWTLTVSDAPVRACSACSLGLVAPHADVAKAMKAVPPTMVAGRTYKDDGCLGHSHLDKLMQHTSEDAPERHQLPSQPGLASTHTRDALVDIGLLEREQHQHQPPIHHSVDGVDEDAVHSTAA</sequence>
<keyword evidence="1" id="KW-0479">Metal-binding</keyword>
<dbReference type="PROSITE" id="PS50178">
    <property type="entry name" value="ZF_FYVE"/>
    <property type="match status" value="1"/>
</dbReference>
<keyword evidence="2 4" id="KW-0863">Zinc-finger</keyword>
<dbReference type="OrthoDB" id="77800at2759"/>
<dbReference type="InterPro" id="IPR013083">
    <property type="entry name" value="Znf_RING/FYVE/PHD"/>
</dbReference>
<feature type="compositionally biased region" description="Polar residues" evidence="5">
    <location>
        <begin position="382"/>
        <end position="391"/>
    </location>
</feature>
<dbReference type="VEuPathDB" id="FungiDB:H310_03077"/>
<evidence type="ECO:0000256" key="1">
    <source>
        <dbReference type="ARBA" id="ARBA00022723"/>
    </source>
</evidence>
<dbReference type="SUPFAM" id="SSF55961">
    <property type="entry name" value="Bet v1-like"/>
    <property type="match status" value="1"/>
</dbReference>
<keyword evidence="3" id="KW-0862">Zinc</keyword>
<evidence type="ECO:0000256" key="2">
    <source>
        <dbReference type="ARBA" id="ARBA00022771"/>
    </source>
</evidence>
<dbReference type="PANTHER" id="PTHR13510">
    <property type="entry name" value="FYVE-FINGER-CONTAINING RAB5 EFFECTOR PROTEIN RABENOSYN-5-RELATED"/>
    <property type="match status" value="1"/>
</dbReference>
<feature type="domain" description="FYVE-type" evidence="6">
    <location>
        <begin position="274"/>
        <end position="326"/>
    </location>
</feature>
<dbReference type="InterPro" id="IPR000306">
    <property type="entry name" value="Znf_FYVE"/>
</dbReference>
<feature type="region of interest" description="Disordered" evidence="5">
    <location>
        <begin position="372"/>
        <end position="391"/>
    </location>
</feature>
<dbReference type="InterPro" id="IPR052727">
    <property type="entry name" value="Rab4/Rab5_effector"/>
</dbReference>
<reference evidence="7" key="1">
    <citation type="submission" date="2013-12" db="EMBL/GenBank/DDBJ databases">
        <title>The Genome Sequence of Aphanomyces invadans NJM9701.</title>
        <authorList>
            <consortium name="The Broad Institute Genomics Platform"/>
            <person name="Russ C."/>
            <person name="Tyler B."/>
            <person name="van West P."/>
            <person name="Dieguez-Uribeondo J."/>
            <person name="Young S.K."/>
            <person name="Zeng Q."/>
            <person name="Gargeya S."/>
            <person name="Fitzgerald M."/>
            <person name="Abouelleil A."/>
            <person name="Alvarado L."/>
            <person name="Chapman S.B."/>
            <person name="Gainer-Dewar J."/>
            <person name="Goldberg J."/>
            <person name="Griggs A."/>
            <person name="Gujja S."/>
            <person name="Hansen M."/>
            <person name="Howarth C."/>
            <person name="Imamovic A."/>
            <person name="Ireland A."/>
            <person name="Larimer J."/>
            <person name="McCowan C."/>
            <person name="Murphy C."/>
            <person name="Pearson M."/>
            <person name="Poon T.W."/>
            <person name="Priest M."/>
            <person name="Roberts A."/>
            <person name="Saif S."/>
            <person name="Shea T."/>
            <person name="Sykes S."/>
            <person name="Wortman J."/>
            <person name="Nusbaum C."/>
            <person name="Birren B."/>
        </authorList>
    </citation>
    <scope>NUCLEOTIDE SEQUENCE [LARGE SCALE GENOMIC DNA]</scope>
    <source>
        <strain evidence="7">NJM9701</strain>
    </source>
</reference>
<dbReference type="Gene3D" id="3.30.530.20">
    <property type="match status" value="1"/>
</dbReference>
<dbReference type="GeneID" id="20080127"/>
<dbReference type="PANTHER" id="PTHR13510:SF44">
    <property type="entry name" value="RABENOSYN-5"/>
    <property type="match status" value="1"/>
</dbReference>
<dbReference type="EMBL" id="KI913955">
    <property type="protein sequence ID" value="ETW06974.1"/>
    <property type="molecule type" value="Genomic_DNA"/>
</dbReference>
<protein>
    <recommendedName>
        <fullName evidence="6">FYVE-type domain-containing protein</fullName>
    </recommendedName>
</protein>